<evidence type="ECO:0000313" key="2">
    <source>
        <dbReference type="EMBL" id="CAD2216251.1"/>
    </source>
</evidence>
<sequence length="507" mass="56678">MSSSTHNGQPIFRLRDVLAALNLPPSINLEGLSEKWRCVVMPRCKEDGGDEYSSLESLDKGVPCHLSVVRADAVHKQCGQDGIEFFTDPKWNVFEKPQIAVKYGWGRPGTTLESSRFHTLIESFKDVFEHTHAVEVPLTEEERKEARDAAKEDDDVDVLEKKEAQGEVDESTTMPPLRPDDVVELQLFHREEGTKLPILGASLLWPEYLEDSILCDTATIASQRGSLRWWHLNDSGEFTFYTALPSKEAPPVFEVADKKLAAVLKDAPGPLAKVFLYGPKGGYDWFIHDAESNVCHKVVCLDIFNTPDEALPKDETLLPILNVGLLFCGGQPILVPPNIPTLSITVHDSVLVEQRRVSSLWLEEISYYLHRVSNWRTTPILYDYLETDLQDETIVASQLIPTLLHLFRSHDGGSLLDGIIRKRVAVSLYAIGCHEKHYKLPEGSRESLVKLLKEGEDGAFRQILATPYAGCDTFGDVSNGILEYGEVLAEEWLCVYPTAARSAKPAI</sequence>
<name>A0A7G2CAZ9_9TRYP</name>
<dbReference type="AlphaFoldDB" id="A0A7G2CAZ9"/>
<organism evidence="2 3">
    <name type="scientific">Angomonas deanei</name>
    <dbReference type="NCBI Taxonomy" id="59799"/>
    <lineage>
        <taxon>Eukaryota</taxon>
        <taxon>Discoba</taxon>
        <taxon>Euglenozoa</taxon>
        <taxon>Kinetoplastea</taxon>
        <taxon>Metakinetoplastina</taxon>
        <taxon>Trypanosomatida</taxon>
        <taxon>Trypanosomatidae</taxon>
        <taxon>Strigomonadinae</taxon>
        <taxon>Angomonas</taxon>
    </lineage>
</organism>
<feature type="compositionally biased region" description="Basic and acidic residues" evidence="1">
    <location>
        <begin position="140"/>
        <end position="150"/>
    </location>
</feature>
<accession>A0A7G2CAZ9</accession>
<dbReference type="Proteomes" id="UP000515908">
    <property type="component" value="Chromosome 06"/>
</dbReference>
<reference evidence="2 3" key="1">
    <citation type="submission" date="2020-08" db="EMBL/GenBank/DDBJ databases">
        <authorList>
            <person name="Newling K."/>
            <person name="Davey J."/>
            <person name="Forrester S."/>
        </authorList>
    </citation>
    <scope>NUCLEOTIDE SEQUENCE [LARGE SCALE GENOMIC DNA]</scope>
    <source>
        <strain evidence="3">Crithidia deanei Carvalho (ATCC PRA-265)</strain>
    </source>
</reference>
<protein>
    <submittedName>
        <fullName evidence="2">Uncharacterized protein</fullName>
    </submittedName>
</protein>
<keyword evidence="3" id="KW-1185">Reference proteome</keyword>
<proteinExistence type="predicted"/>
<gene>
    <name evidence="2" type="ORF">ADEAN_000371200</name>
</gene>
<feature type="region of interest" description="Disordered" evidence="1">
    <location>
        <begin position="140"/>
        <end position="176"/>
    </location>
</feature>
<dbReference type="VEuPathDB" id="TriTrypDB:ADEAN_000371200"/>
<dbReference type="EMBL" id="LR877150">
    <property type="protein sequence ID" value="CAD2216251.1"/>
    <property type="molecule type" value="Genomic_DNA"/>
</dbReference>
<evidence type="ECO:0000256" key="1">
    <source>
        <dbReference type="SAM" id="MobiDB-lite"/>
    </source>
</evidence>
<evidence type="ECO:0000313" key="3">
    <source>
        <dbReference type="Proteomes" id="UP000515908"/>
    </source>
</evidence>
<dbReference type="OrthoDB" id="498425at2759"/>